<gene>
    <name evidence="2" type="ORF">niasHS_006133</name>
</gene>
<evidence type="ECO:0000313" key="3">
    <source>
        <dbReference type="Proteomes" id="UP001620645"/>
    </source>
</evidence>
<proteinExistence type="predicted"/>
<dbReference type="AlphaFoldDB" id="A0ABD2JWQ0"/>
<accession>A0ABD2JWQ0</accession>
<sequence length="149" mass="17147">MLFFFPNLLFLFIFFSVLLFGSVEPNNGHVAFVWGRRETATTDVLDEKIAEGYELVSMVEDDGRYANRFLWTLVKKNDDNKNNQQIDALGQKLDTLIEKIDQDRTEQQKTGDTLLEQTKTLNGKLDTLVTAINTLVEQLEKKSVKVTLW</sequence>
<reference evidence="2 3" key="1">
    <citation type="submission" date="2024-10" db="EMBL/GenBank/DDBJ databases">
        <authorList>
            <person name="Kim D."/>
        </authorList>
    </citation>
    <scope>NUCLEOTIDE SEQUENCE [LARGE SCALE GENOMIC DNA]</scope>
    <source>
        <strain evidence="2">Taebaek</strain>
    </source>
</reference>
<organism evidence="2 3">
    <name type="scientific">Heterodera schachtii</name>
    <name type="common">Sugarbeet cyst nematode worm</name>
    <name type="synonym">Tylenchus schachtii</name>
    <dbReference type="NCBI Taxonomy" id="97005"/>
    <lineage>
        <taxon>Eukaryota</taxon>
        <taxon>Metazoa</taxon>
        <taxon>Ecdysozoa</taxon>
        <taxon>Nematoda</taxon>
        <taxon>Chromadorea</taxon>
        <taxon>Rhabditida</taxon>
        <taxon>Tylenchina</taxon>
        <taxon>Tylenchomorpha</taxon>
        <taxon>Tylenchoidea</taxon>
        <taxon>Heteroderidae</taxon>
        <taxon>Heteroderinae</taxon>
        <taxon>Heterodera</taxon>
    </lineage>
</organism>
<dbReference type="EMBL" id="JBICCN010000086">
    <property type="protein sequence ID" value="KAL3094838.1"/>
    <property type="molecule type" value="Genomic_DNA"/>
</dbReference>
<dbReference type="Proteomes" id="UP001620645">
    <property type="component" value="Unassembled WGS sequence"/>
</dbReference>
<evidence type="ECO:0000313" key="2">
    <source>
        <dbReference type="EMBL" id="KAL3094838.1"/>
    </source>
</evidence>
<keyword evidence="3" id="KW-1185">Reference proteome</keyword>
<protein>
    <submittedName>
        <fullName evidence="2">Uncharacterized protein</fullName>
    </submittedName>
</protein>
<comment type="caution">
    <text evidence="2">The sequence shown here is derived from an EMBL/GenBank/DDBJ whole genome shotgun (WGS) entry which is preliminary data.</text>
</comment>
<keyword evidence="1" id="KW-0732">Signal</keyword>
<feature type="chain" id="PRO_5044767368" evidence="1">
    <location>
        <begin position="26"/>
        <end position="149"/>
    </location>
</feature>
<name>A0ABD2JWQ0_HETSC</name>
<feature type="signal peptide" evidence="1">
    <location>
        <begin position="1"/>
        <end position="25"/>
    </location>
</feature>
<evidence type="ECO:0000256" key="1">
    <source>
        <dbReference type="SAM" id="SignalP"/>
    </source>
</evidence>